<dbReference type="InterPro" id="IPR011545">
    <property type="entry name" value="DEAD/DEAH_box_helicase_dom"/>
</dbReference>
<name>A0ABS5K065_9BACT</name>
<evidence type="ECO:0000313" key="11">
    <source>
        <dbReference type="EMBL" id="MBS2100051.1"/>
    </source>
</evidence>
<organism evidence="11 12">
    <name type="scientific">Carboxylicivirga linearis</name>
    <dbReference type="NCBI Taxonomy" id="1628157"/>
    <lineage>
        <taxon>Bacteria</taxon>
        <taxon>Pseudomonadati</taxon>
        <taxon>Bacteroidota</taxon>
        <taxon>Bacteroidia</taxon>
        <taxon>Marinilabiliales</taxon>
        <taxon>Marinilabiliaceae</taxon>
        <taxon>Carboxylicivirga</taxon>
    </lineage>
</organism>
<dbReference type="InterPro" id="IPR014014">
    <property type="entry name" value="RNA_helicase_DEAD_Q_motif"/>
</dbReference>
<evidence type="ECO:0000256" key="1">
    <source>
        <dbReference type="ARBA" id="ARBA00022741"/>
    </source>
</evidence>
<dbReference type="PANTHER" id="PTHR47959:SF13">
    <property type="entry name" value="ATP-DEPENDENT RNA HELICASE RHLE"/>
    <property type="match status" value="1"/>
</dbReference>
<dbReference type="SMART" id="SM00490">
    <property type="entry name" value="HELICc"/>
    <property type="match status" value="1"/>
</dbReference>
<keyword evidence="1" id="KW-0547">Nucleotide-binding</keyword>
<feature type="compositionally biased region" description="Basic residues" evidence="7">
    <location>
        <begin position="424"/>
        <end position="443"/>
    </location>
</feature>
<evidence type="ECO:0000259" key="8">
    <source>
        <dbReference type="PROSITE" id="PS51192"/>
    </source>
</evidence>
<evidence type="ECO:0000256" key="4">
    <source>
        <dbReference type="ARBA" id="ARBA00022840"/>
    </source>
</evidence>
<feature type="short sequence motif" description="Q motif" evidence="6">
    <location>
        <begin position="1"/>
        <end position="29"/>
    </location>
</feature>
<feature type="domain" description="Helicase ATP-binding" evidence="8">
    <location>
        <begin position="32"/>
        <end position="203"/>
    </location>
</feature>
<dbReference type="Pfam" id="PF00270">
    <property type="entry name" value="DEAD"/>
    <property type="match status" value="1"/>
</dbReference>
<dbReference type="SMART" id="SM00487">
    <property type="entry name" value="DEXDc"/>
    <property type="match status" value="1"/>
</dbReference>
<dbReference type="Pfam" id="PF00271">
    <property type="entry name" value="Helicase_C"/>
    <property type="match status" value="1"/>
</dbReference>
<dbReference type="CDD" id="cd00268">
    <property type="entry name" value="DEADc"/>
    <property type="match status" value="1"/>
</dbReference>
<accession>A0ABS5K065</accession>
<dbReference type="InterPro" id="IPR027417">
    <property type="entry name" value="P-loop_NTPase"/>
</dbReference>
<dbReference type="PROSITE" id="PS51192">
    <property type="entry name" value="HELICASE_ATP_BIND_1"/>
    <property type="match status" value="1"/>
</dbReference>
<dbReference type="Gene3D" id="3.40.50.300">
    <property type="entry name" value="P-loop containing nucleotide triphosphate hydrolases"/>
    <property type="match status" value="2"/>
</dbReference>
<evidence type="ECO:0000256" key="3">
    <source>
        <dbReference type="ARBA" id="ARBA00022806"/>
    </source>
</evidence>
<dbReference type="CDD" id="cd18787">
    <property type="entry name" value="SF2_C_DEAD"/>
    <property type="match status" value="1"/>
</dbReference>
<dbReference type="PROSITE" id="PS51195">
    <property type="entry name" value="Q_MOTIF"/>
    <property type="match status" value="1"/>
</dbReference>
<keyword evidence="4" id="KW-0067">ATP-binding</keyword>
<evidence type="ECO:0000256" key="6">
    <source>
        <dbReference type="PROSITE-ProRule" id="PRU00552"/>
    </source>
</evidence>
<dbReference type="InterPro" id="IPR014001">
    <property type="entry name" value="Helicase_ATP-bd"/>
</dbReference>
<dbReference type="InterPro" id="IPR050079">
    <property type="entry name" value="DEAD_box_RNA_helicase"/>
</dbReference>
<dbReference type="InterPro" id="IPR001650">
    <property type="entry name" value="Helicase_C-like"/>
</dbReference>
<proteinExistence type="inferred from homology"/>
<dbReference type="InterPro" id="IPR044742">
    <property type="entry name" value="DEAD/DEAH_RhlB"/>
</dbReference>
<evidence type="ECO:0000256" key="2">
    <source>
        <dbReference type="ARBA" id="ARBA00022801"/>
    </source>
</evidence>
<dbReference type="EMBL" id="JAGUCO010000018">
    <property type="protein sequence ID" value="MBS2100051.1"/>
    <property type="molecule type" value="Genomic_DNA"/>
</dbReference>
<feature type="domain" description="DEAD-box RNA helicase Q" evidence="10">
    <location>
        <begin position="1"/>
        <end position="29"/>
    </location>
</feature>
<evidence type="ECO:0000259" key="9">
    <source>
        <dbReference type="PROSITE" id="PS51194"/>
    </source>
</evidence>
<reference evidence="11 12" key="1">
    <citation type="journal article" date="2015" name="Int. J. Syst. Evol. Microbiol.">
        <title>Carboxylicivirga linearis sp. nov., isolated from a sea cucumber culture pond.</title>
        <authorList>
            <person name="Wang F.Q."/>
            <person name="Zhou Y.X."/>
            <person name="Lin X.Z."/>
            <person name="Chen G.J."/>
            <person name="Du Z.J."/>
        </authorList>
    </citation>
    <scope>NUCLEOTIDE SEQUENCE [LARGE SCALE GENOMIC DNA]</scope>
    <source>
        <strain evidence="11 12">FB218</strain>
    </source>
</reference>
<dbReference type="PROSITE" id="PS51194">
    <property type="entry name" value="HELICASE_CTER"/>
    <property type="match status" value="1"/>
</dbReference>
<keyword evidence="12" id="KW-1185">Reference proteome</keyword>
<evidence type="ECO:0000256" key="5">
    <source>
        <dbReference type="ARBA" id="ARBA00038437"/>
    </source>
</evidence>
<comment type="caution">
    <text evidence="11">The sequence shown here is derived from an EMBL/GenBank/DDBJ whole genome shotgun (WGS) entry which is preliminary data.</text>
</comment>
<sequence length="443" mass="50130">MKFSELNINTVLLNALNDLGYDEATPIQEKAFPVIMSGRDMVGIAQTGTGKTFAYILPILRQLKFSKQRHPRILVLVPTRELVEQVAGEFKKLTEYMNVRIGGVYGGTNINTQKELVYEGLDVLVATPGRLIDLSLTGVLRLKTIQKLVIDEVDEMLNLGFRSQLEQIMDLLPEKRQNLMFSATTTEDVDQLIAHHFYQPERVEVAATGTPLENIFQSGYMAPNFYTKRNLLIHLLNTDESMNKVLVFVKNKQIADLLFNELDQSYPEAIGVIHSNKSQNNRFRTVEEFLNGDRRVLIATDVIARGMDIQHVSHVVNYDMPEVPESYIHRIGRTGRADAEGLAIAFISDDEMEQWEAVQKLMKKTVTLEPLPAEVKVSEMLLPSEEEVLAGLKVNKAPKPVIQSGPAFHEKKEKNKKVNLGGSYRRKLAAKYKKPKTRGQKRK</sequence>
<keyword evidence="2" id="KW-0378">Hydrolase</keyword>
<evidence type="ECO:0000256" key="7">
    <source>
        <dbReference type="SAM" id="MobiDB-lite"/>
    </source>
</evidence>
<dbReference type="GO" id="GO:0004386">
    <property type="term" value="F:helicase activity"/>
    <property type="evidence" value="ECO:0007669"/>
    <property type="project" value="UniProtKB-KW"/>
</dbReference>
<dbReference type="RefSeq" id="WP_212217294.1">
    <property type="nucleotide sequence ID" value="NZ_JAGUCO010000018.1"/>
</dbReference>
<comment type="similarity">
    <text evidence="5">Belongs to the DEAD box helicase family.</text>
</comment>
<evidence type="ECO:0000259" key="10">
    <source>
        <dbReference type="PROSITE" id="PS51195"/>
    </source>
</evidence>
<dbReference type="SUPFAM" id="SSF52540">
    <property type="entry name" value="P-loop containing nucleoside triphosphate hydrolases"/>
    <property type="match status" value="2"/>
</dbReference>
<evidence type="ECO:0000313" key="12">
    <source>
        <dbReference type="Proteomes" id="UP000708576"/>
    </source>
</evidence>
<gene>
    <name evidence="11" type="ORF">KEM10_17320</name>
</gene>
<keyword evidence="3 11" id="KW-0347">Helicase</keyword>
<protein>
    <submittedName>
        <fullName evidence="11">DEAD/DEAH box helicase</fullName>
    </submittedName>
</protein>
<dbReference type="PANTHER" id="PTHR47959">
    <property type="entry name" value="ATP-DEPENDENT RNA HELICASE RHLE-RELATED"/>
    <property type="match status" value="1"/>
</dbReference>
<feature type="domain" description="Helicase C-terminal" evidence="9">
    <location>
        <begin position="230"/>
        <end position="379"/>
    </location>
</feature>
<dbReference type="Proteomes" id="UP000708576">
    <property type="component" value="Unassembled WGS sequence"/>
</dbReference>
<feature type="region of interest" description="Disordered" evidence="7">
    <location>
        <begin position="400"/>
        <end position="443"/>
    </location>
</feature>